<name>A0A9P4NT93_9PEZI</name>
<dbReference type="AlphaFoldDB" id="A0A9P4NT93"/>
<accession>A0A9P4NT93</accession>
<dbReference type="Proteomes" id="UP000800235">
    <property type="component" value="Unassembled WGS sequence"/>
</dbReference>
<protein>
    <submittedName>
        <fullName evidence="2">Uncharacterized protein</fullName>
    </submittedName>
</protein>
<feature type="region of interest" description="Disordered" evidence="1">
    <location>
        <begin position="84"/>
        <end position="149"/>
    </location>
</feature>
<proteinExistence type="predicted"/>
<sequence length="370" mass="41571">MVPGILNQPLLTRNSAQDLSSKMDFLRNNCITAALIKKRKQVVEPTSSQSLQSDDSNLTIREHSSSEKRQKVDNSLSAIPHFAIASPQPTVGVPQNEQHLSEPERNITSNANLSRRERRRQNRRLDPHSIRKNPIPRPTAPKPRADGRKFLSNGELQKTFRTAQLSEAAQKRINAANAVKRRTATISITLPLELKLLIIKEAALLQPVHFPLVYAENTNGKVTGHYLHGLLGVHDWGLVKPLGKEFIKYAHIFLKSGAEAQGFPESPKKSVLRKSEACDYYTLFHKLAGGKLKHLKIGLCHHAIRQTFGETPKMDDVLESSALYKLGACEELETITLFRAERALGDPDPTRDYDKTLEHLELLREGLEFK</sequence>
<keyword evidence="3" id="KW-1185">Reference proteome</keyword>
<dbReference type="EMBL" id="MU007030">
    <property type="protein sequence ID" value="KAF2431755.1"/>
    <property type="molecule type" value="Genomic_DNA"/>
</dbReference>
<evidence type="ECO:0000256" key="1">
    <source>
        <dbReference type="SAM" id="MobiDB-lite"/>
    </source>
</evidence>
<organism evidence="2 3">
    <name type="scientific">Tothia fuscella</name>
    <dbReference type="NCBI Taxonomy" id="1048955"/>
    <lineage>
        <taxon>Eukaryota</taxon>
        <taxon>Fungi</taxon>
        <taxon>Dikarya</taxon>
        <taxon>Ascomycota</taxon>
        <taxon>Pezizomycotina</taxon>
        <taxon>Dothideomycetes</taxon>
        <taxon>Pleosporomycetidae</taxon>
        <taxon>Venturiales</taxon>
        <taxon>Cylindrosympodiaceae</taxon>
        <taxon>Tothia</taxon>
    </lineage>
</organism>
<reference evidence="2" key="1">
    <citation type="journal article" date="2020" name="Stud. Mycol.">
        <title>101 Dothideomycetes genomes: a test case for predicting lifestyles and emergence of pathogens.</title>
        <authorList>
            <person name="Haridas S."/>
            <person name="Albert R."/>
            <person name="Binder M."/>
            <person name="Bloem J."/>
            <person name="Labutti K."/>
            <person name="Salamov A."/>
            <person name="Andreopoulos B."/>
            <person name="Baker S."/>
            <person name="Barry K."/>
            <person name="Bills G."/>
            <person name="Bluhm B."/>
            <person name="Cannon C."/>
            <person name="Castanera R."/>
            <person name="Culley D."/>
            <person name="Daum C."/>
            <person name="Ezra D."/>
            <person name="Gonzalez J."/>
            <person name="Henrissat B."/>
            <person name="Kuo A."/>
            <person name="Liang C."/>
            <person name="Lipzen A."/>
            <person name="Lutzoni F."/>
            <person name="Magnuson J."/>
            <person name="Mondo S."/>
            <person name="Nolan M."/>
            <person name="Ohm R."/>
            <person name="Pangilinan J."/>
            <person name="Park H.-J."/>
            <person name="Ramirez L."/>
            <person name="Alfaro M."/>
            <person name="Sun H."/>
            <person name="Tritt A."/>
            <person name="Yoshinaga Y."/>
            <person name="Zwiers L.-H."/>
            <person name="Turgeon B."/>
            <person name="Goodwin S."/>
            <person name="Spatafora J."/>
            <person name="Crous P."/>
            <person name="Grigoriev I."/>
        </authorList>
    </citation>
    <scope>NUCLEOTIDE SEQUENCE</scope>
    <source>
        <strain evidence="2">CBS 130266</strain>
    </source>
</reference>
<feature type="compositionally biased region" description="Polar residues" evidence="1">
    <location>
        <begin position="87"/>
        <end position="98"/>
    </location>
</feature>
<evidence type="ECO:0000313" key="3">
    <source>
        <dbReference type="Proteomes" id="UP000800235"/>
    </source>
</evidence>
<evidence type="ECO:0000313" key="2">
    <source>
        <dbReference type="EMBL" id="KAF2431755.1"/>
    </source>
</evidence>
<feature type="compositionally biased region" description="Low complexity" evidence="1">
    <location>
        <begin position="46"/>
        <end position="59"/>
    </location>
</feature>
<feature type="compositionally biased region" description="Basic and acidic residues" evidence="1">
    <location>
        <begin position="60"/>
        <end position="72"/>
    </location>
</feature>
<gene>
    <name evidence="2" type="ORF">EJ08DRAFT_733126</name>
</gene>
<feature type="region of interest" description="Disordered" evidence="1">
    <location>
        <begin position="41"/>
        <end position="72"/>
    </location>
</feature>
<comment type="caution">
    <text evidence="2">The sequence shown here is derived from an EMBL/GenBank/DDBJ whole genome shotgun (WGS) entry which is preliminary data.</text>
</comment>